<feature type="chain" id="PRO_5047520556" evidence="2">
    <location>
        <begin position="23"/>
        <end position="170"/>
    </location>
</feature>
<feature type="signal peptide" evidence="2">
    <location>
        <begin position="1"/>
        <end position="22"/>
    </location>
</feature>
<keyword evidence="2" id="KW-0732">Signal</keyword>
<keyword evidence="4" id="KW-1185">Reference proteome</keyword>
<dbReference type="Proteomes" id="UP001150062">
    <property type="component" value="Unassembled WGS sequence"/>
</dbReference>
<protein>
    <submittedName>
        <fullName evidence="3">Uncharacterized protein</fullName>
    </submittedName>
</protein>
<keyword evidence="1" id="KW-0812">Transmembrane</keyword>
<name>A0ABQ8XEM9_9EUKA</name>
<evidence type="ECO:0000313" key="4">
    <source>
        <dbReference type="Proteomes" id="UP001150062"/>
    </source>
</evidence>
<feature type="transmembrane region" description="Helical" evidence="1">
    <location>
        <begin position="152"/>
        <end position="169"/>
    </location>
</feature>
<keyword evidence="1" id="KW-1133">Transmembrane helix</keyword>
<gene>
    <name evidence="3" type="ORF">M0813_06215</name>
</gene>
<sequence>MMNLYFYFFLLLVLFTSQCVLGESKGVNKLGDRSDSRVHFVKEVKAGATPIDVTYYETRSCAGDYDDKDVFNDGECTIVEHGNYNSVVIDIKTDSTYYAGEYTSQECSGTSIYNGPHQRGECLDILSGGSMIVDWEVSSSGDVSSANIQGKVTLTAFALILLFVANFFFF</sequence>
<evidence type="ECO:0000256" key="1">
    <source>
        <dbReference type="SAM" id="Phobius"/>
    </source>
</evidence>
<evidence type="ECO:0000256" key="2">
    <source>
        <dbReference type="SAM" id="SignalP"/>
    </source>
</evidence>
<accession>A0ABQ8XEM9</accession>
<keyword evidence="1" id="KW-0472">Membrane</keyword>
<evidence type="ECO:0000313" key="3">
    <source>
        <dbReference type="EMBL" id="KAJ6231115.1"/>
    </source>
</evidence>
<organism evidence="3 4">
    <name type="scientific">Anaeramoeba flamelloides</name>
    <dbReference type="NCBI Taxonomy" id="1746091"/>
    <lineage>
        <taxon>Eukaryota</taxon>
        <taxon>Metamonada</taxon>
        <taxon>Anaeramoebidae</taxon>
        <taxon>Anaeramoeba</taxon>
    </lineage>
</organism>
<reference evidence="3" key="1">
    <citation type="submission" date="2022-08" db="EMBL/GenBank/DDBJ databases">
        <title>Novel sulfate-reducing endosymbionts in the free-living metamonad Anaeramoeba.</title>
        <authorList>
            <person name="Jerlstrom-Hultqvist J."/>
            <person name="Cepicka I."/>
            <person name="Gallot-Lavallee L."/>
            <person name="Salas-Leiva D."/>
            <person name="Curtis B.A."/>
            <person name="Zahonova K."/>
            <person name="Pipaliya S."/>
            <person name="Dacks J."/>
            <person name="Roger A.J."/>
        </authorList>
    </citation>
    <scope>NUCLEOTIDE SEQUENCE</scope>
    <source>
        <strain evidence="3">Schooner1</strain>
    </source>
</reference>
<comment type="caution">
    <text evidence="3">The sequence shown here is derived from an EMBL/GenBank/DDBJ whole genome shotgun (WGS) entry which is preliminary data.</text>
</comment>
<dbReference type="EMBL" id="JAOAOG010000303">
    <property type="protein sequence ID" value="KAJ6231115.1"/>
    <property type="molecule type" value="Genomic_DNA"/>
</dbReference>
<proteinExistence type="predicted"/>